<dbReference type="PANTHER" id="PTHR43404:SF2">
    <property type="entry name" value="LIPOPOLYSACCHARIDE CHOLINEPHOSPHOTRANSFERASE LICD"/>
    <property type="match status" value="1"/>
</dbReference>
<evidence type="ECO:0000313" key="3">
    <source>
        <dbReference type="Proteomes" id="UP000628463"/>
    </source>
</evidence>
<reference evidence="2 3" key="1">
    <citation type="submission" date="2020-08" db="EMBL/GenBank/DDBJ databases">
        <title>Genome public.</title>
        <authorList>
            <person name="Liu C."/>
            <person name="Sun Q."/>
        </authorList>
    </citation>
    <scope>NUCLEOTIDE SEQUENCE [LARGE SCALE GENOMIC DNA]</scope>
    <source>
        <strain evidence="2 3">NSJ-43</strain>
    </source>
</reference>
<proteinExistence type="predicted"/>
<feature type="domain" description="LicD/FKTN/FKRP nucleotidyltransferase" evidence="1">
    <location>
        <begin position="40"/>
        <end position="270"/>
    </location>
</feature>
<protein>
    <submittedName>
        <fullName evidence="2">LicD family protein</fullName>
    </submittedName>
</protein>
<dbReference type="InterPro" id="IPR007074">
    <property type="entry name" value="LicD/FKTN/FKRP_NTP_transf"/>
</dbReference>
<gene>
    <name evidence="2" type="ORF">H8S01_11580</name>
</gene>
<comment type="caution">
    <text evidence="2">The sequence shown here is derived from an EMBL/GenBank/DDBJ whole genome shotgun (WGS) entry which is preliminary data.</text>
</comment>
<dbReference type="InterPro" id="IPR052942">
    <property type="entry name" value="LPS_cholinephosphotransferase"/>
</dbReference>
<keyword evidence="3" id="KW-1185">Reference proteome</keyword>
<dbReference type="EMBL" id="JACOPD010000009">
    <property type="protein sequence ID" value="MBC5681592.1"/>
    <property type="molecule type" value="Genomic_DNA"/>
</dbReference>
<evidence type="ECO:0000313" key="2">
    <source>
        <dbReference type="EMBL" id="MBC5681592.1"/>
    </source>
</evidence>
<dbReference type="Pfam" id="PF04991">
    <property type="entry name" value="LicD"/>
    <property type="match status" value="1"/>
</dbReference>
<organism evidence="2 3">
    <name type="scientific">Lachnospira hominis</name>
    <name type="common">ex Liu et al. 2021</name>
    <dbReference type="NCBI Taxonomy" id="2763051"/>
    <lineage>
        <taxon>Bacteria</taxon>
        <taxon>Bacillati</taxon>
        <taxon>Bacillota</taxon>
        <taxon>Clostridia</taxon>
        <taxon>Lachnospirales</taxon>
        <taxon>Lachnospiraceae</taxon>
        <taxon>Lachnospira</taxon>
    </lineage>
</organism>
<sequence length="303" mass="35767">MRVPDNFLEGEIRNSFYVESMMKKVWAAQLEVLHEIDRICKKHNITYFADWGTLLGAVRHKGFIPWDDDMDITMKRQDYIKFCEVFPKETTELDLVTIYTEEWWNSLITRVVNGKRIRFDDEHLQKYHGCPWVIGLDIFIVDYVAPTQEDDEYTCEIIKIVSALVANIEENIYDDETIKAAAIEVEQMLNVKFDYSKPLENQLLRLIDRLNMMYTEEESTKIALMPDHAGPRPLDVYPKEYYSEAIEMPFEYTTIPVPVGYDAILKQKYGENYMTPIIANSSHEYPFYKKQKRELYSQMGIKI</sequence>
<accession>A0ABR7G2D6</accession>
<dbReference type="RefSeq" id="WP_021866372.1">
    <property type="nucleotide sequence ID" value="NZ_JACOPD010000009.1"/>
</dbReference>
<evidence type="ECO:0000259" key="1">
    <source>
        <dbReference type="Pfam" id="PF04991"/>
    </source>
</evidence>
<dbReference type="Proteomes" id="UP000628463">
    <property type="component" value="Unassembled WGS sequence"/>
</dbReference>
<dbReference type="PANTHER" id="PTHR43404">
    <property type="entry name" value="LIPOPOLYSACCHARIDE CHOLINEPHOSPHOTRANSFERASE LICD"/>
    <property type="match status" value="1"/>
</dbReference>
<name>A0ABR7G2D6_9FIRM</name>